<name>A0A0A9H1B3_ARUDO</name>
<evidence type="ECO:0000256" key="1">
    <source>
        <dbReference type="SAM" id="Phobius"/>
    </source>
</evidence>
<protein>
    <recommendedName>
        <fullName evidence="4">Secreted protein</fullName>
    </recommendedName>
</protein>
<dbReference type="AlphaFoldDB" id="A0A0A9H1B3"/>
<feature type="transmembrane region" description="Helical" evidence="1">
    <location>
        <begin position="47"/>
        <end position="70"/>
    </location>
</feature>
<proteinExistence type="predicted"/>
<evidence type="ECO:0000313" key="3">
    <source>
        <dbReference type="EMBL" id="JAE31035.1"/>
    </source>
</evidence>
<dbReference type="EMBL" id="GBRH01166861">
    <property type="protein sequence ID" value="JAE31035.1"/>
    <property type="molecule type" value="Transcribed_RNA"/>
</dbReference>
<sequence>MSQRQSTMLSVLLILDMLLDVFLQSYIDHVLTVGVHKWFTEYKCNSLSINVIQSIFFCFQNHIFLCFLLVKDLFPD</sequence>
<feature type="chain" id="PRO_5002065311" description="Secreted protein" evidence="2">
    <location>
        <begin position="24"/>
        <end position="76"/>
    </location>
</feature>
<feature type="signal peptide" evidence="2">
    <location>
        <begin position="1"/>
        <end position="23"/>
    </location>
</feature>
<reference evidence="3" key="2">
    <citation type="journal article" date="2015" name="Data Brief">
        <title>Shoot transcriptome of the giant reed, Arundo donax.</title>
        <authorList>
            <person name="Barrero R.A."/>
            <person name="Guerrero F.D."/>
            <person name="Moolhuijzen P."/>
            <person name="Goolsby J.A."/>
            <person name="Tidwell J."/>
            <person name="Bellgard S.E."/>
            <person name="Bellgard M.I."/>
        </authorList>
    </citation>
    <scope>NUCLEOTIDE SEQUENCE</scope>
    <source>
        <tissue evidence="3">Shoot tissue taken approximately 20 cm above the soil surface</tissue>
    </source>
</reference>
<keyword evidence="1" id="KW-0472">Membrane</keyword>
<evidence type="ECO:0008006" key="4">
    <source>
        <dbReference type="Google" id="ProtNLM"/>
    </source>
</evidence>
<accession>A0A0A9H1B3</accession>
<keyword evidence="1" id="KW-1133">Transmembrane helix</keyword>
<reference evidence="3" key="1">
    <citation type="submission" date="2014-09" db="EMBL/GenBank/DDBJ databases">
        <authorList>
            <person name="Magalhaes I.L.F."/>
            <person name="Oliveira U."/>
            <person name="Santos F.R."/>
            <person name="Vidigal T.H.D.A."/>
            <person name="Brescovit A.D."/>
            <person name="Santos A.J."/>
        </authorList>
    </citation>
    <scope>NUCLEOTIDE SEQUENCE</scope>
    <source>
        <tissue evidence="3">Shoot tissue taken approximately 20 cm above the soil surface</tissue>
    </source>
</reference>
<organism evidence="3">
    <name type="scientific">Arundo donax</name>
    <name type="common">Giant reed</name>
    <name type="synonym">Donax arundinaceus</name>
    <dbReference type="NCBI Taxonomy" id="35708"/>
    <lineage>
        <taxon>Eukaryota</taxon>
        <taxon>Viridiplantae</taxon>
        <taxon>Streptophyta</taxon>
        <taxon>Embryophyta</taxon>
        <taxon>Tracheophyta</taxon>
        <taxon>Spermatophyta</taxon>
        <taxon>Magnoliopsida</taxon>
        <taxon>Liliopsida</taxon>
        <taxon>Poales</taxon>
        <taxon>Poaceae</taxon>
        <taxon>PACMAD clade</taxon>
        <taxon>Arundinoideae</taxon>
        <taxon>Arundineae</taxon>
        <taxon>Arundo</taxon>
    </lineage>
</organism>
<keyword evidence="2" id="KW-0732">Signal</keyword>
<keyword evidence="1" id="KW-0812">Transmembrane</keyword>
<evidence type="ECO:0000256" key="2">
    <source>
        <dbReference type="SAM" id="SignalP"/>
    </source>
</evidence>